<dbReference type="RefSeq" id="WP_117582686.1">
    <property type="nucleotide sequence ID" value="NZ_CAXMZE010000001.1"/>
</dbReference>
<accession>A0A3E3E5S5</accession>
<dbReference type="Pfam" id="PF07751">
    <property type="entry name" value="Abi_2"/>
    <property type="match status" value="1"/>
</dbReference>
<reference evidence="1 2" key="1">
    <citation type="submission" date="2018-08" db="EMBL/GenBank/DDBJ databases">
        <title>A genome reference for cultivated species of the human gut microbiota.</title>
        <authorList>
            <person name="Zou Y."/>
            <person name="Xue W."/>
            <person name="Luo G."/>
        </authorList>
    </citation>
    <scope>NUCLEOTIDE SEQUENCE [LARGE SCALE GENOMIC DNA]</scope>
    <source>
        <strain evidence="1 2">OM06-4</strain>
    </source>
</reference>
<evidence type="ECO:0000313" key="1">
    <source>
        <dbReference type="EMBL" id="RGD76538.1"/>
    </source>
</evidence>
<proteinExistence type="predicted"/>
<dbReference type="InterPro" id="IPR011664">
    <property type="entry name" value="Abi_system_AbiD/AbiF-like"/>
</dbReference>
<comment type="caution">
    <text evidence="1">The sequence shown here is derived from an EMBL/GenBank/DDBJ whole genome shotgun (WGS) entry which is preliminary data.</text>
</comment>
<gene>
    <name evidence="1" type="ORF">DXB93_18615</name>
</gene>
<protein>
    <submittedName>
        <fullName evidence="1">Abi family protein</fullName>
    </submittedName>
</protein>
<evidence type="ECO:0000313" key="2">
    <source>
        <dbReference type="Proteomes" id="UP000261032"/>
    </source>
</evidence>
<sequence length="109" mass="12628">MHYKRNHGYIPLWGAVKVFTFGSIRNLYGILKPSDKDYIAKSIFTVNVQNKRASKLHTYLQLLVVARNLCAHDELFFNFVHGVINISIIPYHSHFKLNKTQNGELIQGR</sequence>
<organism evidence="1 2">
    <name type="scientific">Thomasclavelia ramosa</name>
    <dbReference type="NCBI Taxonomy" id="1547"/>
    <lineage>
        <taxon>Bacteria</taxon>
        <taxon>Bacillati</taxon>
        <taxon>Bacillota</taxon>
        <taxon>Erysipelotrichia</taxon>
        <taxon>Erysipelotrichales</taxon>
        <taxon>Coprobacillaceae</taxon>
        <taxon>Thomasclavelia</taxon>
    </lineage>
</organism>
<name>A0A3E3E5S5_9FIRM</name>
<dbReference type="EMBL" id="QUSL01000068">
    <property type="protein sequence ID" value="RGD76538.1"/>
    <property type="molecule type" value="Genomic_DNA"/>
</dbReference>
<dbReference type="Proteomes" id="UP000261032">
    <property type="component" value="Unassembled WGS sequence"/>
</dbReference>
<dbReference type="AlphaFoldDB" id="A0A3E3E5S5"/>